<feature type="region of interest" description="Disordered" evidence="1">
    <location>
        <begin position="1"/>
        <end position="37"/>
    </location>
</feature>
<evidence type="ECO:0000313" key="3">
    <source>
        <dbReference type="Proteomes" id="UP000507470"/>
    </source>
</evidence>
<evidence type="ECO:0000313" key="2">
    <source>
        <dbReference type="EMBL" id="CAC5388504.1"/>
    </source>
</evidence>
<keyword evidence="3" id="KW-1185">Reference proteome</keyword>
<reference evidence="2 3" key="1">
    <citation type="submission" date="2020-06" db="EMBL/GenBank/DDBJ databases">
        <authorList>
            <person name="Li R."/>
            <person name="Bekaert M."/>
        </authorList>
    </citation>
    <scope>NUCLEOTIDE SEQUENCE [LARGE SCALE GENOMIC DNA]</scope>
    <source>
        <strain evidence="3">wild</strain>
    </source>
</reference>
<sequence length="202" mass="23699">MLINVQEGPYGDEGPNGDEGPHGDEDPNRDEGPQCSLMKSTEIEECRNTKLTTMELPKNIDDAKTRLKNFNFSQYIAQKQYGIVSNNRRYELKLAMYKCIEMCPWDFNEALEQKLIYHLCKIIDCTNDKALFIINFIESEIQDTLWPVRPAVCRINIVYLYSTLRYLFEDKKELEPLCVRTPMEDRAEDLLVHLQEWFNGIF</sequence>
<dbReference type="EMBL" id="CACVKT020004174">
    <property type="protein sequence ID" value="CAC5388504.1"/>
    <property type="molecule type" value="Genomic_DNA"/>
</dbReference>
<feature type="compositionally biased region" description="Basic and acidic residues" evidence="1">
    <location>
        <begin position="19"/>
        <end position="32"/>
    </location>
</feature>
<dbReference type="AlphaFoldDB" id="A0A6J8C0E2"/>
<accession>A0A6J8C0E2</accession>
<organism evidence="2 3">
    <name type="scientific">Mytilus coruscus</name>
    <name type="common">Sea mussel</name>
    <dbReference type="NCBI Taxonomy" id="42192"/>
    <lineage>
        <taxon>Eukaryota</taxon>
        <taxon>Metazoa</taxon>
        <taxon>Spiralia</taxon>
        <taxon>Lophotrochozoa</taxon>
        <taxon>Mollusca</taxon>
        <taxon>Bivalvia</taxon>
        <taxon>Autobranchia</taxon>
        <taxon>Pteriomorphia</taxon>
        <taxon>Mytilida</taxon>
        <taxon>Mytiloidea</taxon>
        <taxon>Mytilidae</taxon>
        <taxon>Mytilinae</taxon>
        <taxon>Mytilus</taxon>
    </lineage>
</organism>
<dbReference type="Proteomes" id="UP000507470">
    <property type="component" value="Unassembled WGS sequence"/>
</dbReference>
<gene>
    <name evidence="2" type="ORF">MCOR_23760</name>
</gene>
<evidence type="ECO:0000256" key="1">
    <source>
        <dbReference type="SAM" id="MobiDB-lite"/>
    </source>
</evidence>
<name>A0A6J8C0E2_MYTCO</name>
<proteinExistence type="predicted"/>
<protein>
    <submittedName>
        <fullName evidence="2">Uncharacterized protein</fullName>
    </submittedName>
</protein>